<comment type="caution">
    <text evidence="2">The sequence shown here is derived from an EMBL/GenBank/DDBJ whole genome shotgun (WGS) entry which is preliminary data.</text>
</comment>
<evidence type="ECO:0000313" key="2">
    <source>
        <dbReference type="EMBL" id="KAK9114927.1"/>
    </source>
</evidence>
<dbReference type="Proteomes" id="UP001420932">
    <property type="component" value="Unassembled WGS sequence"/>
</dbReference>
<dbReference type="EMBL" id="JBBNAF010000009">
    <property type="protein sequence ID" value="KAK9114927.1"/>
    <property type="molecule type" value="Genomic_DNA"/>
</dbReference>
<feature type="transmembrane region" description="Helical" evidence="1">
    <location>
        <begin position="30"/>
        <end position="54"/>
    </location>
</feature>
<keyword evidence="1" id="KW-1133">Transmembrane helix</keyword>
<keyword evidence="3" id="KW-1185">Reference proteome</keyword>
<dbReference type="AlphaFoldDB" id="A0AAP0IGI4"/>
<keyword evidence="1" id="KW-0472">Membrane</keyword>
<evidence type="ECO:0000313" key="3">
    <source>
        <dbReference type="Proteomes" id="UP001420932"/>
    </source>
</evidence>
<proteinExistence type="predicted"/>
<protein>
    <submittedName>
        <fullName evidence="2">Uncharacterized protein</fullName>
    </submittedName>
</protein>
<gene>
    <name evidence="2" type="ORF">Syun_021724</name>
</gene>
<reference evidence="2 3" key="1">
    <citation type="submission" date="2024-01" db="EMBL/GenBank/DDBJ databases">
        <title>Genome assemblies of Stephania.</title>
        <authorList>
            <person name="Yang L."/>
        </authorList>
    </citation>
    <scope>NUCLEOTIDE SEQUENCE [LARGE SCALE GENOMIC DNA]</scope>
    <source>
        <strain evidence="2">YNDBR</strain>
        <tissue evidence="2">Leaf</tissue>
    </source>
</reference>
<keyword evidence="1" id="KW-0812">Transmembrane</keyword>
<evidence type="ECO:0000256" key="1">
    <source>
        <dbReference type="SAM" id="Phobius"/>
    </source>
</evidence>
<accession>A0AAP0IGI4</accession>
<sequence>MVGRHGARPKPESAGPLPRLNDFLVGTPCYLASLIDVLFTVCCIHAFLIHFVLFA</sequence>
<name>A0AAP0IGI4_9MAGN</name>
<organism evidence="2 3">
    <name type="scientific">Stephania yunnanensis</name>
    <dbReference type="NCBI Taxonomy" id="152371"/>
    <lineage>
        <taxon>Eukaryota</taxon>
        <taxon>Viridiplantae</taxon>
        <taxon>Streptophyta</taxon>
        <taxon>Embryophyta</taxon>
        <taxon>Tracheophyta</taxon>
        <taxon>Spermatophyta</taxon>
        <taxon>Magnoliopsida</taxon>
        <taxon>Ranunculales</taxon>
        <taxon>Menispermaceae</taxon>
        <taxon>Menispermoideae</taxon>
        <taxon>Cissampelideae</taxon>
        <taxon>Stephania</taxon>
    </lineage>
</organism>